<keyword evidence="3" id="KW-0540">Nuclease</keyword>
<sequence length="431" mass="49308">MCHFMVKEGIVLGHKVSGSRIKVDKAKIEAISKLPYPINVKSIQSFLGHAGFYKRFIKDFLQVARPMTQLLVKDAQINFSEECIQAFDKLKHKLTQALIIIKPDWSLSFEVMGDASDYVVGLVLGQMIDKHFKPIHYVSKTMSEAQENYPMIKKELLVVVFAFNKFCQYLVLCKTIIFTDHSTLRYLFTKQDAKLRLIRLILLHQEFDIEIRDKKCAKNLTADHLSCLENPDLGKLSKAEIRDLFPEEQLMAVSDNNNKSCALTKSYEGASPKMRQHKSFDNVTVAPHEGIMVLALGWHLEKIHMTWAHLEKKQTRLLTYTKSLKESCLQCVETASQPRTLLKVLLLAHGSPLRTKGRNDLREKESKALKLIKASNNRKRKAYESIRAIAYMKICKTQGEDNVQASPNYKAKIKTQTSSTVVFIFATMIRL</sequence>
<evidence type="ECO:0000256" key="1">
    <source>
        <dbReference type="ARBA" id="ARBA00022679"/>
    </source>
</evidence>
<evidence type="ECO:0000256" key="4">
    <source>
        <dbReference type="ARBA" id="ARBA00022759"/>
    </source>
</evidence>
<dbReference type="GO" id="GO:0003964">
    <property type="term" value="F:RNA-directed DNA polymerase activity"/>
    <property type="evidence" value="ECO:0007669"/>
    <property type="project" value="UniProtKB-KW"/>
</dbReference>
<keyword evidence="6 8" id="KW-0695">RNA-directed DNA polymerase</keyword>
<dbReference type="InterPro" id="IPR043502">
    <property type="entry name" value="DNA/RNA_pol_sf"/>
</dbReference>
<gene>
    <name evidence="8" type="ORF">Tci_004177</name>
</gene>
<keyword evidence="2" id="KW-0548">Nucleotidyltransferase</keyword>
<name>A0A6L2J5E2_TANCI</name>
<evidence type="ECO:0000256" key="2">
    <source>
        <dbReference type="ARBA" id="ARBA00022695"/>
    </source>
</evidence>
<evidence type="ECO:0000259" key="7">
    <source>
        <dbReference type="Pfam" id="PF17917"/>
    </source>
</evidence>
<dbReference type="SUPFAM" id="SSF56672">
    <property type="entry name" value="DNA/RNA polymerases"/>
    <property type="match status" value="1"/>
</dbReference>
<dbReference type="Pfam" id="PF17917">
    <property type="entry name" value="RT_RNaseH"/>
    <property type="match status" value="1"/>
</dbReference>
<dbReference type="PANTHER" id="PTHR34072">
    <property type="entry name" value="ENZYMATIC POLYPROTEIN-RELATED"/>
    <property type="match status" value="1"/>
</dbReference>
<protein>
    <submittedName>
        <fullName evidence="8">Reverse transcriptase domain-containing protein</fullName>
    </submittedName>
</protein>
<dbReference type="AlphaFoldDB" id="A0A6L2J5E2"/>
<dbReference type="EMBL" id="BKCJ010000330">
    <property type="protein sequence ID" value="GEU32199.1"/>
    <property type="molecule type" value="Genomic_DNA"/>
</dbReference>
<evidence type="ECO:0000256" key="3">
    <source>
        <dbReference type="ARBA" id="ARBA00022722"/>
    </source>
</evidence>
<dbReference type="FunFam" id="3.30.70.270:FF:000020">
    <property type="entry name" value="Transposon Tf2-6 polyprotein-like Protein"/>
    <property type="match status" value="1"/>
</dbReference>
<dbReference type="CDD" id="cd09274">
    <property type="entry name" value="RNase_HI_RT_Ty3"/>
    <property type="match status" value="1"/>
</dbReference>
<dbReference type="GO" id="GO:0016787">
    <property type="term" value="F:hydrolase activity"/>
    <property type="evidence" value="ECO:0007669"/>
    <property type="project" value="UniProtKB-KW"/>
</dbReference>
<organism evidence="8">
    <name type="scientific">Tanacetum cinerariifolium</name>
    <name type="common">Dalmatian daisy</name>
    <name type="synonym">Chrysanthemum cinerariifolium</name>
    <dbReference type="NCBI Taxonomy" id="118510"/>
    <lineage>
        <taxon>Eukaryota</taxon>
        <taxon>Viridiplantae</taxon>
        <taxon>Streptophyta</taxon>
        <taxon>Embryophyta</taxon>
        <taxon>Tracheophyta</taxon>
        <taxon>Spermatophyta</taxon>
        <taxon>Magnoliopsida</taxon>
        <taxon>eudicotyledons</taxon>
        <taxon>Gunneridae</taxon>
        <taxon>Pentapetalae</taxon>
        <taxon>asterids</taxon>
        <taxon>campanulids</taxon>
        <taxon>Asterales</taxon>
        <taxon>Asteraceae</taxon>
        <taxon>Asteroideae</taxon>
        <taxon>Anthemideae</taxon>
        <taxon>Anthemidinae</taxon>
        <taxon>Tanacetum</taxon>
    </lineage>
</organism>
<dbReference type="InterPro" id="IPR041373">
    <property type="entry name" value="RT_RNaseH"/>
</dbReference>
<dbReference type="Gene3D" id="3.30.70.270">
    <property type="match status" value="1"/>
</dbReference>
<proteinExistence type="predicted"/>
<feature type="domain" description="Reverse transcriptase RNase H-like" evidence="7">
    <location>
        <begin position="104"/>
        <end position="207"/>
    </location>
</feature>
<comment type="caution">
    <text evidence="8">The sequence shown here is derived from an EMBL/GenBank/DDBJ whole genome shotgun (WGS) entry which is preliminary data.</text>
</comment>
<keyword evidence="1" id="KW-0808">Transferase</keyword>
<evidence type="ECO:0000256" key="6">
    <source>
        <dbReference type="ARBA" id="ARBA00022918"/>
    </source>
</evidence>
<accession>A0A6L2J5E2</accession>
<keyword evidence="4" id="KW-0255">Endonuclease</keyword>
<dbReference type="InterPro" id="IPR043128">
    <property type="entry name" value="Rev_trsase/Diguanyl_cyclase"/>
</dbReference>
<reference evidence="8" key="1">
    <citation type="journal article" date="2019" name="Sci. Rep.">
        <title>Draft genome of Tanacetum cinerariifolium, the natural source of mosquito coil.</title>
        <authorList>
            <person name="Yamashiro T."/>
            <person name="Shiraishi A."/>
            <person name="Satake H."/>
            <person name="Nakayama K."/>
        </authorList>
    </citation>
    <scope>NUCLEOTIDE SEQUENCE</scope>
</reference>
<keyword evidence="5" id="KW-0378">Hydrolase</keyword>
<evidence type="ECO:0000256" key="5">
    <source>
        <dbReference type="ARBA" id="ARBA00022801"/>
    </source>
</evidence>
<dbReference type="PANTHER" id="PTHR34072:SF44">
    <property type="entry name" value="RNA-DIRECTED DNA POLYMERASE"/>
    <property type="match status" value="1"/>
</dbReference>
<evidence type="ECO:0000313" key="8">
    <source>
        <dbReference type="EMBL" id="GEU32199.1"/>
    </source>
</evidence>
<dbReference type="GO" id="GO:0004519">
    <property type="term" value="F:endonuclease activity"/>
    <property type="evidence" value="ECO:0007669"/>
    <property type="project" value="UniProtKB-KW"/>
</dbReference>